<proteinExistence type="inferred from homology"/>
<evidence type="ECO:0000313" key="3">
    <source>
        <dbReference type="EMBL" id="HJE39358.1"/>
    </source>
</evidence>
<keyword evidence="1 2" id="KW-0808">Transferase</keyword>
<dbReference type="Gene3D" id="3.40.1180.10">
    <property type="entry name" value="Decaprenyl diphosphate synthase-like"/>
    <property type="match status" value="1"/>
</dbReference>
<sequence length="260" mass="28979">MTVQSTIPAPHVSDTKVPVHVAIIMDGNGRWAKARGLDRSAGHVEGVNTVRRITEAASEAGIGYLTLYAFSTENWNRPQSEVDALMHLIGMAIERETPDLIRNNVRLTMIGDTDRMPPEALDRLNGCIESTSHCSGLTLCLALSYSARWELAEAVRRISNEVADRRLAVGDIDEHTVSRFLTTASMPDPDLLIRTGGDQRISNFLLWQIAYSEIYFTPTYWPDFTKEQFREALDSYAGRERRFGLTSEQVLSDCDGATSP</sequence>
<gene>
    <name evidence="3" type="ORF">K8V47_06340</name>
</gene>
<dbReference type="NCBIfam" id="TIGR00055">
    <property type="entry name" value="uppS"/>
    <property type="match status" value="1"/>
</dbReference>
<dbReference type="NCBIfam" id="NF011405">
    <property type="entry name" value="PRK14830.1"/>
    <property type="match status" value="1"/>
</dbReference>
<dbReference type="GO" id="GO:0045547">
    <property type="term" value="F:ditrans,polycis-polyprenyl diphosphate synthase [(2E,6E)-farnesyl diphosphate specific] activity"/>
    <property type="evidence" value="ECO:0007669"/>
    <property type="project" value="TreeGrafter"/>
</dbReference>
<comment type="subunit">
    <text evidence="2">Homodimer.</text>
</comment>
<dbReference type="GO" id="GO:0000287">
    <property type="term" value="F:magnesium ion binding"/>
    <property type="evidence" value="ECO:0007669"/>
    <property type="project" value="UniProtKB-UniRule"/>
</dbReference>
<evidence type="ECO:0000256" key="2">
    <source>
        <dbReference type="HAMAP-Rule" id="MF_01139"/>
    </source>
</evidence>
<dbReference type="Pfam" id="PF01255">
    <property type="entry name" value="Prenyltransf"/>
    <property type="match status" value="1"/>
</dbReference>
<feature type="binding site" evidence="2">
    <location>
        <begin position="27"/>
        <end position="30"/>
    </location>
    <ligand>
        <name>substrate</name>
    </ligand>
</feature>
<reference evidence="3" key="2">
    <citation type="submission" date="2021-09" db="EMBL/GenBank/DDBJ databases">
        <authorList>
            <person name="Gilroy R."/>
        </authorList>
    </citation>
    <scope>NUCLEOTIDE SEQUENCE</scope>
    <source>
        <strain evidence="3">4100</strain>
    </source>
</reference>
<protein>
    <recommendedName>
        <fullName evidence="2">Isoprenyl transferase</fullName>
        <ecNumber evidence="2">2.5.1.-</ecNumber>
    </recommendedName>
</protein>
<dbReference type="EMBL" id="DYXT01000032">
    <property type="protein sequence ID" value="HJE39358.1"/>
    <property type="molecule type" value="Genomic_DNA"/>
</dbReference>
<dbReference type="SUPFAM" id="SSF64005">
    <property type="entry name" value="Undecaprenyl diphosphate synthase"/>
    <property type="match status" value="1"/>
</dbReference>
<feature type="binding site" evidence="2">
    <location>
        <position position="75"/>
    </location>
    <ligand>
        <name>substrate</name>
    </ligand>
</feature>
<keyword evidence="2" id="KW-0460">Magnesium</keyword>
<dbReference type="GO" id="GO:0016094">
    <property type="term" value="P:polyprenol biosynthetic process"/>
    <property type="evidence" value="ECO:0007669"/>
    <property type="project" value="TreeGrafter"/>
</dbReference>
<feature type="binding site" evidence="2">
    <location>
        <position position="43"/>
    </location>
    <ligand>
        <name>substrate</name>
    </ligand>
</feature>
<dbReference type="CDD" id="cd00475">
    <property type="entry name" value="Cis_IPPS"/>
    <property type="match status" value="1"/>
</dbReference>
<evidence type="ECO:0000256" key="1">
    <source>
        <dbReference type="ARBA" id="ARBA00022679"/>
    </source>
</evidence>
<accession>A0A921JIG8</accession>
<dbReference type="InterPro" id="IPR036424">
    <property type="entry name" value="UPP_synth-like_sf"/>
</dbReference>
<feature type="binding site" evidence="2">
    <location>
        <position position="194"/>
    </location>
    <ligand>
        <name>substrate</name>
    </ligand>
</feature>
<feature type="binding site" evidence="2">
    <location>
        <position position="213"/>
    </location>
    <ligand>
        <name>Mg(2+)</name>
        <dbReference type="ChEBI" id="CHEBI:18420"/>
    </ligand>
</feature>
<dbReference type="InterPro" id="IPR001441">
    <property type="entry name" value="UPP_synth-like"/>
</dbReference>
<reference evidence="3" key="1">
    <citation type="journal article" date="2021" name="PeerJ">
        <title>Extensive microbial diversity within the chicken gut microbiome revealed by metagenomics and culture.</title>
        <authorList>
            <person name="Gilroy R."/>
            <person name="Ravi A."/>
            <person name="Getino M."/>
            <person name="Pursley I."/>
            <person name="Horton D.L."/>
            <person name="Alikhan N.F."/>
            <person name="Baker D."/>
            <person name="Gharbi K."/>
            <person name="Hall N."/>
            <person name="Watson M."/>
            <person name="Adriaenssens E.M."/>
            <person name="Foster-Nyarko E."/>
            <person name="Jarju S."/>
            <person name="Secka A."/>
            <person name="Antonio M."/>
            <person name="Oren A."/>
            <person name="Chaudhuri R.R."/>
            <person name="La Ragione R."/>
            <person name="Hildebrand F."/>
            <person name="Pallen M.J."/>
        </authorList>
    </citation>
    <scope>NUCLEOTIDE SEQUENCE</scope>
    <source>
        <strain evidence="3">4100</strain>
    </source>
</reference>
<feature type="binding site" evidence="2">
    <location>
        <position position="26"/>
    </location>
    <ligand>
        <name>Mg(2+)</name>
        <dbReference type="ChEBI" id="CHEBI:18420"/>
    </ligand>
</feature>
<feature type="binding site" evidence="2">
    <location>
        <position position="77"/>
    </location>
    <ligand>
        <name>substrate</name>
    </ligand>
</feature>
<dbReference type="FunFam" id="3.40.1180.10:FF:000001">
    <property type="entry name" value="(2E,6E)-farnesyl-diphosphate-specific ditrans,polycis-undecaprenyl-diphosphate synthase"/>
    <property type="match status" value="1"/>
</dbReference>
<comment type="similarity">
    <text evidence="2">Belongs to the UPP synthase family.</text>
</comment>
<dbReference type="PANTHER" id="PTHR10291:SF0">
    <property type="entry name" value="DEHYDRODOLICHYL DIPHOSPHATE SYNTHASE 2"/>
    <property type="match status" value="1"/>
</dbReference>
<name>A0A921JIG8_9BACT</name>
<comment type="function">
    <text evidence="2">Catalyzes the condensation of isopentenyl diphosphate (IPP) with allylic pyrophosphates generating different type of terpenoids.</text>
</comment>
<comment type="cofactor">
    <cofactor evidence="2">
        <name>Mg(2+)</name>
        <dbReference type="ChEBI" id="CHEBI:18420"/>
    </cofactor>
    <text evidence="2">Binds 2 magnesium ions per subunit.</text>
</comment>
<feature type="active site" evidence="2">
    <location>
        <position position="26"/>
    </location>
</feature>
<comment type="caution">
    <text evidence="3">The sequence shown here is derived from an EMBL/GenBank/DDBJ whole genome shotgun (WGS) entry which is preliminary data.</text>
</comment>
<dbReference type="AlphaFoldDB" id="A0A921JIG8"/>
<dbReference type="PANTHER" id="PTHR10291">
    <property type="entry name" value="DEHYDRODOLICHYL DIPHOSPHATE SYNTHASE FAMILY MEMBER"/>
    <property type="match status" value="1"/>
</dbReference>
<feature type="binding site" evidence="2">
    <location>
        <position position="31"/>
    </location>
    <ligand>
        <name>substrate</name>
    </ligand>
</feature>
<evidence type="ECO:0000313" key="4">
    <source>
        <dbReference type="Proteomes" id="UP000711407"/>
    </source>
</evidence>
<organism evidence="3 4">
    <name type="scientific">Candidatus Amulumruptor caecigallinarius</name>
    <dbReference type="NCBI Taxonomy" id="2109911"/>
    <lineage>
        <taxon>Bacteria</taxon>
        <taxon>Pseudomonadati</taxon>
        <taxon>Bacteroidota</taxon>
        <taxon>Bacteroidia</taxon>
        <taxon>Bacteroidales</taxon>
        <taxon>Muribaculaceae</taxon>
        <taxon>Candidatus Amulumruptor</taxon>
    </lineage>
</organism>
<dbReference type="HAMAP" id="MF_01139">
    <property type="entry name" value="ISPT"/>
    <property type="match status" value="1"/>
</dbReference>
<feature type="binding site" evidence="2">
    <location>
        <position position="39"/>
    </location>
    <ligand>
        <name>substrate</name>
    </ligand>
</feature>
<dbReference type="PROSITE" id="PS01066">
    <property type="entry name" value="UPP_SYNTHASE"/>
    <property type="match status" value="1"/>
</dbReference>
<dbReference type="Proteomes" id="UP000711407">
    <property type="component" value="Unassembled WGS sequence"/>
</dbReference>
<dbReference type="InterPro" id="IPR018520">
    <property type="entry name" value="UPP_synth-like_CS"/>
</dbReference>
<feature type="binding site" evidence="2">
    <location>
        <begin position="200"/>
        <end position="202"/>
    </location>
    <ligand>
        <name>substrate</name>
    </ligand>
</feature>
<keyword evidence="2" id="KW-0479">Metal-binding</keyword>
<feature type="active site" description="Proton acceptor" evidence="2">
    <location>
        <position position="74"/>
    </location>
</feature>
<dbReference type="EC" id="2.5.1.-" evidence="2"/>
<feature type="binding site" evidence="2">
    <location>
        <begin position="71"/>
        <end position="73"/>
    </location>
    <ligand>
        <name>substrate</name>
    </ligand>
</feature>